<feature type="DNA-binding region" description="H-T-H motif" evidence="2">
    <location>
        <begin position="58"/>
        <end position="77"/>
    </location>
</feature>
<evidence type="ECO:0000256" key="2">
    <source>
        <dbReference type="PROSITE-ProRule" id="PRU00335"/>
    </source>
</evidence>
<dbReference type="InterPro" id="IPR009057">
    <property type="entry name" value="Homeodomain-like_sf"/>
</dbReference>
<dbReference type="Pfam" id="PF00440">
    <property type="entry name" value="TetR_N"/>
    <property type="match status" value="1"/>
</dbReference>
<reference evidence="4 5" key="1">
    <citation type="submission" date="2021-02" db="EMBL/GenBank/DDBJ databases">
        <authorList>
            <person name="Lee D.-H."/>
        </authorList>
    </citation>
    <scope>NUCLEOTIDE SEQUENCE [LARGE SCALE GENOMIC DNA]</scope>
    <source>
        <strain evidence="4 5">UL073</strain>
    </source>
</reference>
<gene>
    <name evidence="4" type="ORF">JQX08_20045</name>
</gene>
<evidence type="ECO:0000256" key="1">
    <source>
        <dbReference type="ARBA" id="ARBA00023125"/>
    </source>
</evidence>
<keyword evidence="5" id="KW-1185">Reference proteome</keyword>
<evidence type="ECO:0000313" key="4">
    <source>
        <dbReference type="EMBL" id="MBM7063016.1"/>
    </source>
</evidence>
<dbReference type="RefSeq" id="WP_205350190.1">
    <property type="nucleotide sequence ID" value="NZ_JAFEUP010000006.1"/>
</dbReference>
<dbReference type="Proteomes" id="UP000717995">
    <property type="component" value="Unassembled WGS sequence"/>
</dbReference>
<dbReference type="PROSITE" id="PS50977">
    <property type="entry name" value="HTH_TETR_2"/>
    <property type="match status" value="1"/>
</dbReference>
<accession>A0ABS2IIX6</accession>
<dbReference type="SUPFAM" id="SSF46689">
    <property type="entry name" value="Homeodomain-like"/>
    <property type="match status" value="1"/>
</dbReference>
<organism evidence="4 5">
    <name type="scientific">Zestomonas insulae</name>
    <dbReference type="NCBI Taxonomy" id="2809017"/>
    <lineage>
        <taxon>Bacteria</taxon>
        <taxon>Pseudomonadati</taxon>
        <taxon>Pseudomonadota</taxon>
        <taxon>Gammaproteobacteria</taxon>
        <taxon>Pseudomonadales</taxon>
        <taxon>Pseudomonadaceae</taxon>
        <taxon>Zestomonas</taxon>
    </lineage>
</organism>
<dbReference type="Gene3D" id="1.10.357.10">
    <property type="entry name" value="Tetracycline Repressor, domain 2"/>
    <property type="match status" value="1"/>
</dbReference>
<sequence>MSKPPIDELQPGADGVLRVEVPAQQRKAPRQARSIALVEALKQTARQILERYGRDELTTLRLAEESGVATSSIYEYFPTIEALIAAIYEDYRREVRSELLTRIAALPAETTLYDGIVMTIEVGLGLYQQKMRFDPEFSVRSTHYDELVRLDVIKAREELSGSATQALMSRFADEVVVRDKDKAHFLVFHTLLALSRSILLERPAYLGEKDTVQMLARMVHGVLTSAQ</sequence>
<name>A0ABS2IIX6_9GAMM</name>
<keyword evidence="1 2" id="KW-0238">DNA-binding</keyword>
<protein>
    <submittedName>
        <fullName evidence="4">Helix-turn-helix transcriptional regulator</fullName>
    </submittedName>
</protein>
<proteinExistence type="predicted"/>
<feature type="domain" description="HTH tetR-type" evidence="3">
    <location>
        <begin position="35"/>
        <end position="95"/>
    </location>
</feature>
<dbReference type="InterPro" id="IPR001647">
    <property type="entry name" value="HTH_TetR"/>
</dbReference>
<evidence type="ECO:0000259" key="3">
    <source>
        <dbReference type="PROSITE" id="PS50977"/>
    </source>
</evidence>
<dbReference type="EMBL" id="JAFEUP010000006">
    <property type="protein sequence ID" value="MBM7063016.1"/>
    <property type="molecule type" value="Genomic_DNA"/>
</dbReference>
<evidence type="ECO:0000313" key="5">
    <source>
        <dbReference type="Proteomes" id="UP000717995"/>
    </source>
</evidence>
<comment type="caution">
    <text evidence="4">The sequence shown here is derived from an EMBL/GenBank/DDBJ whole genome shotgun (WGS) entry which is preliminary data.</text>
</comment>